<dbReference type="InterPro" id="IPR037522">
    <property type="entry name" value="HD_GYP_dom"/>
</dbReference>
<dbReference type="InterPro" id="IPR052020">
    <property type="entry name" value="Cyclic_di-GMP/3'3'-cGAMP_PDE"/>
</dbReference>
<dbReference type="Pfam" id="PF13487">
    <property type="entry name" value="HD_5"/>
    <property type="match status" value="1"/>
</dbReference>
<feature type="domain" description="HD-GYP" evidence="3">
    <location>
        <begin position="137"/>
        <end position="335"/>
    </location>
</feature>
<evidence type="ECO:0000259" key="3">
    <source>
        <dbReference type="PROSITE" id="PS51832"/>
    </source>
</evidence>
<organism evidence="4 5">
    <name type="scientific">Candidatus Edwardsbacteria bacterium GWF2_54_11</name>
    <dbReference type="NCBI Taxonomy" id="1817851"/>
    <lineage>
        <taxon>Bacteria</taxon>
        <taxon>Candidatus Edwardsiibacteriota</taxon>
    </lineage>
</organism>
<evidence type="ECO:0000256" key="1">
    <source>
        <dbReference type="PROSITE-ProRule" id="PRU00169"/>
    </source>
</evidence>
<dbReference type="SMART" id="SM00448">
    <property type="entry name" value="REC"/>
    <property type="match status" value="1"/>
</dbReference>
<evidence type="ECO:0000259" key="2">
    <source>
        <dbReference type="PROSITE" id="PS50110"/>
    </source>
</evidence>
<dbReference type="SMART" id="SM00471">
    <property type="entry name" value="HDc"/>
    <property type="match status" value="1"/>
</dbReference>
<dbReference type="Proteomes" id="UP000177230">
    <property type="component" value="Unassembled WGS sequence"/>
</dbReference>
<dbReference type="GO" id="GO:0000160">
    <property type="term" value="P:phosphorelay signal transduction system"/>
    <property type="evidence" value="ECO:0007669"/>
    <property type="project" value="InterPro"/>
</dbReference>
<dbReference type="PANTHER" id="PTHR45228:SF1">
    <property type="entry name" value="CYCLIC DI-GMP PHOSPHODIESTERASE TM_0186"/>
    <property type="match status" value="1"/>
</dbReference>
<dbReference type="SUPFAM" id="SSF109604">
    <property type="entry name" value="HD-domain/PDEase-like"/>
    <property type="match status" value="1"/>
</dbReference>
<feature type="modified residue" description="4-aspartylphosphate" evidence="1">
    <location>
        <position position="36"/>
    </location>
</feature>
<reference evidence="4 5" key="1">
    <citation type="journal article" date="2016" name="Nat. Commun.">
        <title>Thousands of microbial genomes shed light on interconnected biogeochemical processes in an aquifer system.</title>
        <authorList>
            <person name="Anantharaman K."/>
            <person name="Brown C.T."/>
            <person name="Hug L.A."/>
            <person name="Sharon I."/>
            <person name="Castelle C.J."/>
            <person name="Probst A.J."/>
            <person name="Thomas B.C."/>
            <person name="Singh A."/>
            <person name="Wilkins M.J."/>
            <person name="Karaoz U."/>
            <person name="Brodie E.L."/>
            <person name="Williams K.H."/>
            <person name="Hubbard S.S."/>
            <person name="Banfield J.F."/>
        </authorList>
    </citation>
    <scope>NUCLEOTIDE SEQUENCE [LARGE SCALE GENOMIC DNA]</scope>
</reference>
<sequence>MDAILSRLGYSVLLARDGDQALSLSLDQMPDLVLLDIVMPGLDGFEVTRKLKENDRTKIIPIVIVSGKSEVRDRVKALEAGADDFLNKPVDPTELQARIRSLLKVKAYNDHMVNYQKALEEEVSKRTLQLKASLDKIKSASLEAIYRLSLAAEYKNKETGDHIKRVSHYAEAIAVKMGLNRATIEAILYAAPMHDVGKIGIPDHILLKPGKHDEKEWEIMKQHTTIGARIMEGSEHGFIRLASVIALTHHERWDGDGYPRGLKGRKIPLAGRITALADFFDAMTSERPYRSGIHSLEYTVDTIRQNRGSHFDPQVVDCFVQSQDRICQIKETFRDEMSSPDRGGVE</sequence>
<protein>
    <submittedName>
        <fullName evidence="4">Two-component system response regulator</fullName>
    </submittedName>
</protein>
<dbReference type="InterPro" id="IPR003607">
    <property type="entry name" value="HD/PDEase_dom"/>
</dbReference>
<gene>
    <name evidence="4" type="ORF">A2024_04505</name>
</gene>
<accession>A0A1F5R426</accession>
<comment type="caution">
    <text evidence="4">The sequence shown here is derived from an EMBL/GenBank/DDBJ whole genome shotgun (WGS) entry which is preliminary data.</text>
</comment>
<feature type="domain" description="Response regulatory" evidence="2">
    <location>
        <begin position="1"/>
        <end position="103"/>
    </location>
</feature>
<evidence type="ECO:0000313" key="5">
    <source>
        <dbReference type="Proteomes" id="UP000177230"/>
    </source>
</evidence>
<dbReference type="SUPFAM" id="SSF52172">
    <property type="entry name" value="CheY-like"/>
    <property type="match status" value="1"/>
</dbReference>
<dbReference type="InterPro" id="IPR011006">
    <property type="entry name" value="CheY-like_superfamily"/>
</dbReference>
<dbReference type="PANTHER" id="PTHR45228">
    <property type="entry name" value="CYCLIC DI-GMP PHOSPHODIESTERASE TM_0186-RELATED"/>
    <property type="match status" value="1"/>
</dbReference>
<dbReference type="CDD" id="cd00077">
    <property type="entry name" value="HDc"/>
    <property type="match status" value="1"/>
</dbReference>
<evidence type="ECO:0000313" key="4">
    <source>
        <dbReference type="EMBL" id="OGF09222.1"/>
    </source>
</evidence>
<dbReference type="AlphaFoldDB" id="A0A1F5R426"/>
<dbReference type="Gene3D" id="3.40.50.2300">
    <property type="match status" value="1"/>
</dbReference>
<name>A0A1F5R426_9BACT</name>
<dbReference type="Pfam" id="PF00072">
    <property type="entry name" value="Response_reg"/>
    <property type="match status" value="1"/>
</dbReference>
<dbReference type="PROSITE" id="PS51832">
    <property type="entry name" value="HD_GYP"/>
    <property type="match status" value="1"/>
</dbReference>
<dbReference type="InterPro" id="IPR001789">
    <property type="entry name" value="Sig_transdc_resp-reg_receiver"/>
</dbReference>
<keyword evidence="1" id="KW-0597">Phosphoprotein</keyword>
<dbReference type="EMBL" id="MFFM01000045">
    <property type="protein sequence ID" value="OGF09222.1"/>
    <property type="molecule type" value="Genomic_DNA"/>
</dbReference>
<dbReference type="PROSITE" id="PS50110">
    <property type="entry name" value="RESPONSE_REGULATORY"/>
    <property type="match status" value="1"/>
</dbReference>
<proteinExistence type="predicted"/>
<dbReference type="Gene3D" id="1.10.3210.10">
    <property type="entry name" value="Hypothetical protein af1432"/>
    <property type="match status" value="1"/>
</dbReference>